<organism evidence="3 4">
    <name type="scientific">Halovenus rubra</name>
    <dbReference type="NCBI Taxonomy" id="869890"/>
    <lineage>
        <taxon>Archaea</taxon>
        <taxon>Methanobacteriati</taxon>
        <taxon>Methanobacteriota</taxon>
        <taxon>Stenosarchaea group</taxon>
        <taxon>Halobacteria</taxon>
        <taxon>Halobacteriales</taxon>
        <taxon>Haloarculaceae</taxon>
        <taxon>Halovenus</taxon>
    </lineage>
</organism>
<dbReference type="SUPFAM" id="SSF53187">
    <property type="entry name" value="Zn-dependent exopeptidases"/>
    <property type="match status" value="1"/>
</dbReference>
<keyword evidence="1" id="KW-0464">Manganese</keyword>
<evidence type="ECO:0000256" key="1">
    <source>
        <dbReference type="PIRSR" id="PIRSR005962-1"/>
    </source>
</evidence>
<dbReference type="EMBL" id="JBHSZQ010000020">
    <property type="protein sequence ID" value="MFC7126488.1"/>
    <property type="molecule type" value="Genomic_DNA"/>
</dbReference>
<dbReference type="Proteomes" id="UP001596414">
    <property type="component" value="Unassembled WGS sequence"/>
</dbReference>
<dbReference type="PANTHER" id="PTHR30575">
    <property type="entry name" value="PEPTIDASE M20"/>
    <property type="match status" value="1"/>
</dbReference>
<dbReference type="PIRSF" id="PIRSF005962">
    <property type="entry name" value="Pept_M20D_amidohydro"/>
    <property type="match status" value="1"/>
</dbReference>
<dbReference type="PANTHER" id="PTHR30575:SF3">
    <property type="entry name" value="PEPTIDASE M20 DIMERISATION DOMAIN-CONTAINING PROTEIN"/>
    <property type="match status" value="1"/>
</dbReference>
<dbReference type="Gene3D" id="3.40.630.10">
    <property type="entry name" value="Zn peptidases"/>
    <property type="match status" value="1"/>
</dbReference>
<dbReference type="InterPro" id="IPR002933">
    <property type="entry name" value="Peptidase_M20"/>
</dbReference>
<protein>
    <submittedName>
        <fullName evidence="3">Amidohydrolase</fullName>
    </submittedName>
</protein>
<sequence>MADAAQTDWLVSLRRELHRRPEPSWCEFYTTARIVEQLREMPVDEILVGDEIHAKGERQGVPDEETQQLWLDRARETNVNNEILDQLASGYTGAIATIERGEGPTVALRVDIDGLPQQEADGQGHQPAEEGFRSVHEGHMHACGHDAHMTFGLGVLREFVDREFDGTLKVIFQPAEEVVGGGRPIAKSGHLDDVDALLASHIGLDTPTGEVVAGMGGFYAVSHLDASFEGEPAHAGAAPNQGANAVQAMATAVQNLYGIARHSDGATRVNAGKVAGGTASNIIAEDAYIQAEVRGETTELMTYTRERAVEVIESAAEMHDCTVDIEHGGEAPSAASDEAVADIVADVAETHSAVETVTPHDELGASEDATYLMNRVQEHGGVAAFVGIGTNHPDGHHTAAFDVDEPSLEVGVDVLSESIAHLFDTETGSN</sequence>
<comment type="caution">
    <text evidence="3">The sequence shown here is derived from an EMBL/GenBank/DDBJ whole genome shotgun (WGS) entry which is preliminary data.</text>
</comment>
<feature type="binding site" evidence="1">
    <location>
        <position position="177"/>
    </location>
    <ligand>
        <name>Mn(2+)</name>
        <dbReference type="ChEBI" id="CHEBI:29035"/>
        <label>2</label>
    </ligand>
</feature>
<feature type="binding site" evidence="1">
    <location>
        <position position="145"/>
    </location>
    <ligand>
        <name>Mn(2+)</name>
        <dbReference type="ChEBI" id="CHEBI:29035"/>
        <label>2</label>
    </ligand>
</feature>
<dbReference type="Pfam" id="PF01546">
    <property type="entry name" value="Peptidase_M20"/>
    <property type="match status" value="1"/>
</dbReference>
<name>A0ABD5X5J9_9EURY</name>
<dbReference type="NCBIfam" id="TIGR01891">
    <property type="entry name" value="amidohydrolases"/>
    <property type="match status" value="1"/>
</dbReference>
<dbReference type="InterPro" id="IPR052030">
    <property type="entry name" value="Peptidase_M20/M20A_hydrolases"/>
</dbReference>
<dbReference type="InterPro" id="IPR011650">
    <property type="entry name" value="Peptidase_M20_dimer"/>
</dbReference>
<gene>
    <name evidence="3" type="ORF">ACFQJ7_10640</name>
</gene>
<feature type="binding site" evidence="1">
    <location>
        <position position="397"/>
    </location>
    <ligand>
        <name>Mn(2+)</name>
        <dbReference type="ChEBI" id="CHEBI:29035"/>
        <label>1</label>
    </ligand>
</feature>
<dbReference type="InterPro" id="IPR017439">
    <property type="entry name" value="Amidohydrolase"/>
</dbReference>
<comment type="cofactor">
    <cofactor evidence="1">
        <name>Mn(2+)</name>
        <dbReference type="ChEBI" id="CHEBI:29035"/>
    </cofactor>
    <text evidence="1">The Mn(2+) ion enhances activity.</text>
</comment>
<feature type="binding site" evidence="1">
    <location>
        <position position="143"/>
    </location>
    <ligand>
        <name>Mn(2+)</name>
        <dbReference type="ChEBI" id="CHEBI:29035"/>
        <label>2</label>
    </ligand>
</feature>
<dbReference type="AlphaFoldDB" id="A0ABD5X5J9"/>
<feature type="domain" description="Peptidase M20 dimerisation" evidence="2">
    <location>
        <begin position="227"/>
        <end position="316"/>
    </location>
</feature>
<dbReference type="Pfam" id="PF07687">
    <property type="entry name" value="M20_dimer"/>
    <property type="match status" value="1"/>
</dbReference>
<evidence type="ECO:0000259" key="2">
    <source>
        <dbReference type="Pfam" id="PF07687"/>
    </source>
</evidence>
<keyword evidence="1" id="KW-0479">Metal-binding</keyword>
<dbReference type="SUPFAM" id="SSF55031">
    <property type="entry name" value="Bacterial exopeptidase dimerisation domain"/>
    <property type="match status" value="1"/>
</dbReference>
<dbReference type="InterPro" id="IPR036264">
    <property type="entry name" value="Bact_exopeptidase_dim_dom"/>
</dbReference>
<evidence type="ECO:0000313" key="3">
    <source>
        <dbReference type="EMBL" id="MFC7126488.1"/>
    </source>
</evidence>
<evidence type="ECO:0000313" key="4">
    <source>
        <dbReference type="Proteomes" id="UP001596414"/>
    </source>
</evidence>
<feature type="binding site" evidence="1">
    <location>
        <position position="201"/>
    </location>
    <ligand>
        <name>Mn(2+)</name>
        <dbReference type="ChEBI" id="CHEBI:29035"/>
        <label>2</label>
    </ligand>
</feature>
<proteinExistence type="predicted"/>
<accession>A0ABD5X5J9</accession>
<reference evidence="3 4" key="1">
    <citation type="journal article" date="2014" name="Int. J. Syst. Evol. Microbiol.">
        <title>Complete genome sequence of Corynebacterium casei LMG S-19264T (=DSM 44701T), isolated from a smear-ripened cheese.</title>
        <authorList>
            <consortium name="US DOE Joint Genome Institute (JGI-PGF)"/>
            <person name="Walter F."/>
            <person name="Albersmeier A."/>
            <person name="Kalinowski J."/>
            <person name="Ruckert C."/>
        </authorList>
    </citation>
    <scope>NUCLEOTIDE SEQUENCE [LARGE SCALE GENOMIC DNA]</scope>
    <source>
        <strain evidence="3 4">CGMCC 4.7215</strain>
    </source>
</reference>
<dbReference type="RefSeq" id="WP_267636044.1">
    <property type="nucleotide sequence ID" value="NZ_JAODIY010000001.1"/>
</dbReference>